<dbReference type="AlphaFoldDB" id="A0A147BN03"/>
<accession>A0A147BN03</accession>
<evidence type="ECO:0000313" key="4">
    <source>
        <dbReference type="EMBL" id="JAR92168.1"/>
    </source>
</evidence>
<dbReference type="CDD" id="cd00304">
    <property type="entry name" value="RT_like"/>
    <property type="match status" value="1"/>
</dbReference>
<dbReference type="Pfam" id="PF00078">
    <property type="entry name" value="RVT_1"/>
    <property type="match status" value="1"/>
</dbReference>
<dbReference type="InterPro" id="IPR000477">
    <property type="entry name" value="RT_dom"/>
</dbReference>
<feature type="domain" description="Helix-turn-helix" evidence="3">
    <location>
        <begin position="406"/>
        <end position="464"/>
    </location>
</feature>
<dbReference type="EMBL" id="GEGO01003236">
    <property type="protein sequence ID" value="JAR92168.1"/>
    <property type="molecule type" value="Transcribed_RNA"/>
</dbReference>
<sequence length="618" mass="68925">MFCLTCVNVHTFCFSYSNLILLVWPSVSGSCQGLPHLPLQPETARRCADRDRPFDECRRHGVLSKAHRREQLDYTPEEEAAIENLREDKSIVVLRADKGNAAVLLDRADYDEKALQLLNTDTYMILPKDPIAKIQASLNKMLSTIFDRYPASRGLYFGLICRNGSAPAFSGLLKVQKPDVPLRPIVDFTTSPLRALSNHLHRLLLPLTGKTDTYVRNSGHFIELTSGLELRDDESLVSFDVVSLFTTVAVPLAVSVTRAALSSDTRLSERTCLEVDEICHLLEFCLTSTYFSFAGRFYRQTSGTAMGAAVSVTVANLAMEAIERKALDTFSPGPVCFLRYVDDCFCVVKTSEIDRLHTHLNSIEPVIQFTIEHESDGCFPFLDVCAVRKSGRLDFHVYRKSIHTGRYLDFSSSHPRTHKSSVASALVRRAIVVCTSEETLRKEIETIKQDLRKNGYPARFVKSILKKLRRTSSTQDAAPPPPTRVCVPYIKGTSEVLARVLRPYGIAVSHKPVSTIGGLLPLPKDRPLRERAQGLVYKIPCGDCPASYVGEAKNFPERLRHHRYDIAKKNVEGSVLGEHVKKTNHLSTLTTAPSSERRETGGGAFCWSRGIFNAHVAT</sequence>
<reference evidence="4" key="1">
    <citation type="journal article" date="2018" name="PLoS Negl. Trop. Dis.">
        <title>Sialome diversity of ticks revealed by RNAseq of single tick salivary glands.</title>
        <authorList>
            <person name="Perner J."/>
            <person name="Kropackova S."/>
            <person name="Kopacek P."/>
            <person name="Ribeiro J.M."/>
        </authorList>
    </citation>
    <scope>NUCLEOTIDE SEQUENCE</scope>
    <source>
        <strain evidence="4">Siblings of single egg batch collected in Ceske Budejovice</strain>
        <tissue evidence="4">Salivary glands</tissue>
    </source>
</reference>
<evidence type="ECO:0000259" key="3">
    <source>
        <dbReference type="Pfam" id="PF26215"/>
    </source>
</evidence>
<dbReference type="Pfam" id="PF26215">
    <property type="entry name" value="HTH_animal"/>
    <property type="match status" value="1"/>
</dbReference>
<dbReference type="SUPFAM" id="SSF56672">
    <property type="entry name" value="DNA/RNA polymerases"/>
    <property type="match status" value="1"/>
</dbReference>
<protein>
    <submittedName>
        <fullName evidence="4">Putative tick transposon</fullName>
    </submittedName>
</protein>
<organism evidence="4">
    <name type="scientific">Ixodes ricinus</name>
    <name type="common">Common tick</name>
    <name type="synonym">Acarus ricinus</name>
    <dbReference type="NCBI Taxonomy" id="34613"/>
    <lineage>
        <taxon>Eukaryota</taxon>
        <taxon>Metazoa</taxon>
        <taxon>Ecdysozoa</taxon>
        <taxon>Arthropoda</taxon>
        <taxon>Chelicerata</taxon>
        <taxon>Arachnida</taxon>
        <taxon>Acari</taxon>
        <taxon>Parasitiformes</taxon>
        <taxon>Ixodida</taxon>
        <taxon>Ixodoidea</taxon>
        <taxon>Ixodidae</taxon>
        <taxon>Ixodinae</taxon>
        <taxon>Ixodes</taxon>
    </lineage>
</organism>
<keyword evidence="1" id="KW-0732">Signal</keyword>
<evidence type="ECO:0000256" key="1">
    <source>
        <dbReference type="SAM" id="SignalP"/>
    </source>
</evidence>
<dbReference type="GO" id="GO:0071897">
    <property type="term" value="P:DNA biosynthetic process"/>
    <property type="evidence" value="ECO:0007669"/>
    <property type="project" value="UniProtKB-ARBA"/>
</dbReference>
<name>A0A147BN03_IXORI</name>
<dbReference type="InterPro" id="IPR058912">
    <property type="entry name" value="HTH_animal"/>
</dbReference>
<evidence type="ECO:0000259" key="2">
    <source>
        <dbReference type="Pfam" id="PF00078"/>
    </source>
</evidence>
<dbReference type="PANTHER" id="PTHR21301">
    <property type="entry name" value="REVERSE TRANSCRIPTASE"/>
    <property type="match status" value="1"/>
</dbReference>
<feature type="signal peptide" evidence="1">
    <location>
        <begin position="1"/>
        <end position="33"/>
    </location>
</feature>
<dbReference type="InterPro" id="IPR043502">
    <property type="entry name" value="DNA/RNA_pol_sf"/>
</dbReference>
<proteinExistence type="predicted"/>
<dbReference type="PANTHER" id="PTHR21301:SF10">
    <property type="entry name" value="REVERSE TRANSCRIPTASE DOMAIN-CONTAINING PROTEIN"/>
    <property type="match status" value="1"/>
</dbReference>
<feature type="chain" id="PRO_5007542778" evidence="1">
    <location>
        <begin position="34"/>
        <end position="618"/>
    </location>
</feature>
<feature type="domain" description="Reverse transcriptase" evidence="2">
    <location>
        <begin position="176"/>
        <end position="364"/>
    </location>
</feature>